<dbReference type="SUPFAM" id="SSF142338">
    <property type="entry name" value="CofD-like"/>
    <property type="match status" value="1"/>
</dbReference>
<dbReference type="Pfam" id="PF01933">
    <property type="entry name" value="CofD"/>
    <property type="match status" value="1"/>
</dbReference>
<dbReference type="EMBL" id="QJJQ01000002">
    <property type="protein sequence ID" value="PXW89503.1"/>
    <property type="molecule type" value="Genomic_DNA"/>
</dbReference>
<comment type="subcellular location">
    <subcellularLocation>
        <location evidence="2">Cytoplasm</location>
    </subcellularLocation>
</comment>
<dbReference type="PANTHER" id="PTHR30135">
    <property type="entry name" value="UNCHARACTERIZED PROTEIN YVCK-RELATED"/>
    <property type="match status" value="1"/>
</dbReference>
<protein>
    <recommendedName>
        <fullName evidence="2">Gluconeogenesis factor</fullName>
    </recommendedName>
</protein>
<sequence length="305" mass="33671">MPVLLRGLKKYPIELSTIVTVADDGGSTGRLRKDIEIPAPGDIRNVIAALSNVDAELKELFQHRFQVSNGLSGHSLGNLVLVAMNALTGDFYSAVKKVSDLFQVKGNIYPIVNESVTLHAEMDDGMIVSGESNIPMKNKKIKRVFLTPNNLEPMPKVVQAILEADIIVISPGSLYTSILPNLIIADVVKALNDTKAKVVYVCNVMTQDGETNNYHASDHVQAIYNHIGPNTIDSIIVHNQPIPEATLQLYARQHSAPVIYQKENLLQLGLQVMEEDIIDHSQTVIRHNTNKIAKLLYDLAINKKR</sequence>
<dbReference type="GO" id="GO:0043743">
    <property type="term" value="F:LPPG:FO 2-phospho-L-lactate transferase activity"/>
    <property type="evidence" value="ECO:0007669"/>
    <property type="project" value="InterPro"/>
</dbReference>
<dbReference type="CDD" id="cd07187">
    <property type="entry name" value="YvcK_like"/>
    <property type="match status" value="1"/>
</dbReference>
<dbReference type="GO" id="GO:0008360">
    <property type="term" value="P:regulation of cell shape"/>
    <property type="evidence" value="ECO:0007669"/>
    <property type="project" value="UniProtKB-UniRule"/>
</dbReference>
<comment type="similarity">
    <text evidence="2">Belongs to the gluconeogenesis factor family.</text>
</comment>
<dbReference type="InterPro" id="IPR010119">
    <property type="entry name" value="Gluconeogen_factor"/>
</dbReference>
<dbReference type="HAMAP" id="MF_00973">
    <property type="entry name" value="Gluconeogen_factor"/>
    <property type="match status" value="1"/>
</dbReference>
<dbReference type="Proteomes" id="UP000247978">
    <property type="component" value="Unassembled WGS sequence"/>
</dbReference>
<keyword evidence="1 2" id="KW-0963">Cytoplasm</keyword>
<dbReference type="AlphaFoldDB" id="A0A2V3W566"/>
<dbReference type="InterPro" id="IPR002882">
    <property type="entry name" value="CofD"/>
</dbReference>
<evidence type="ECO:0000256" key="1">
    <source>
        <dbReference type="ARBA" id="ARBA00022490"/>
    </source>
</evidence>
<comment type="function">
    <text evidence="2">Required for morphogenesis under gluconeogenic growth conditions.</text>
</comment>
<dbReference type="GO" id="GO:0005737">
    <property type="term" value="C:cytoplasm"/>
    <property type="evidence" value="ECO:0007669"/>
    <property type="project" value="UniProtKB-SubCell"/>
</dbReference>
<reference evidence="3 4" key="1">
    <citation type="submission" date="2018-05" db="EMBL/GenBank/DDBJ databases">
        <title>Genomic Encyclopedia of Type Strains, Phase IV (KMG-IV): sequencing the most valuable type-strain genomes for metagenomic binning, comparative biology and taxonomic classification.</title>
        <authorList>
            <person name="Goeker M."/>
        </authorList>
    </citation>
    <scope>NUCLEOTIDE SEQUENCE [LARGE SCALE GENOMIC DNA]</scope>
    <source>
        <strain evidence="3 4">DSM 28556</strain>
    </source>
</reference>
<evidence type="ECO:0000313" key="3">
    <source>
        <dbReference type="EMBL" id="PXW89503.1"/>
    </source>
</evidence>
<comment type="caution">
    <text evidence="3">The sequence shown here is derived from an EMBL/GenBank/DDBJ whole genome shotgun (WGS) entry which is preliminary data.</text>
</comment>
<dbReference type="NCBIfam" id="TIGR01826">
    <property type="entry name" value="CofD_related"/>
    <property type="match status" value="1"/>
</dbReference>
<name>A0A2V3W566_9BACI</name>
<dbReference type="PANTHER" id="PTHR30135:SF3">
    <property type="entry name" value="GLUCONEOGENESIS FACTOR-RELATED"/>
    <property type="match status" value="1"/>
</dbReference>
<evidence type="ECO:0000256" key="2">
    <source>
        <dbReference type="HAMAP-Rule" id="MF_00973"/>
    </source>
</evidence>
<evidence type="ECO:0000313" key="4">
    <source>
        <dbReference type="Proteomes" id="UP000247978"/>
    </source>
</evidence>
<proteinExistence type="inferred from homology"/>
<accession>A0A2V3W566</accession>
<gene>
    <name evidence="3" type="ORF">DFR56_102281</name>
</gene>
<dbReference type="InterPro" id="IPR038136">
    <property type="entry name" value="CofD-like_dom_sf"/>
</dbReference>
<dbReference type="Gene3D" id="3.40.50.10680">
    <property type="entry name" value="CofD-like domains"/>
    <property type="match status" value="1"/>
</dbReference>
<keyword evidence="4" id="KW-1185">Reference proteome</keyword>
<organism evidence="3 4">
    <name type="scientific">Pseudogracilibacillus auburnensis</name>
    <dbReference type="NCBI Taxonomy" id="1494959"/>
    <lineage>
        <taxon>Bacteria</taxon>
        <taxon>Bacillati</taxon>
        <taxon>Bacillota</taxon>
        <taxon>Bacilli</taxon>
        <taxon>Bacillales</taxon>
        <taxon>Bacillaceae</taxon>
        <taxon>Pseudogracilibacillus</taxon>
    </lineage>
</organism>